<proteinExistence type="inferred from homology"/>
<evidence type="ECO:0000256" key="3">
    <source>
        <dbReference type="SAM" id="Coils"/>
    </source>
</evidence>
<evidence type="ECO:0000256" key="1">
    <source>
        <dbReference type="ARBA" id="ARBA00008894"/>
    </source>
</evidence>
<dbReference type="Proteomes" id="UP000585474">
    <property type="component" value="Unassembled WGS sequence"/>
</dbReference>
<dbReference type="EMBL" id="BJWL01000397">
    <property type="protein sequence ID" value="GFS42300.1"/>
    <property type="molecule type" value="Genomic_DNA"/>
</dbReference>
<evidence type="ECO:0000313" key="5">
    <source>
        <dbReference type="EMBL" id="GFS42300.1"/>
    </source>
</evidence>
<evidence type="ECO:0000259" key="4">
    <source>
        <dbReference type="Pfam" id="PF00931"/>
    </source>
</evidence>
<dbReference type="InterPro" id="IPR027417">
    <property type="entry name" value="P-loop_NTPase"/>
</dbReference>
<sequence length="332" mass="37720">MSLSTAEEDRIVNLLRDKNCSKTIVLVGKPGSGKTRLAKKLIGRANFDFILWVCLNRKYDLPALYKIISHQLFLHSTAKELELDDNVDIEEVQEEENLEKLEEKISKALEGKRFWRKHLMVKTVMSYSYCAVRMKCLPSSILVDCAWRGGHYFRNCGSVHYNELIAYWILEDYLGSIDCVEKAYEKGHRILTELIDCGLLKKVEADCVVLERSEDGKWGGLDTNERLAKLESLTKLEELNLCSVPCLGESADFLKNMVQLQILDLSETHIKLLPSMSKLNNLTKLFLRGCKHLVAVEDLEALTRLGVLDLSGTALTHLPSLSNLTNLRHLLL</sequence>
<comment type="caution">
    <text evidence="5">The sequence shown here is derived from an EMBL/GenBank/DDBJ whole genome shotgun (WGS) entry which is preliminary data.</text>
</comment>
<dbReference type="PANTHER" id="PTHR33463">
    <property type="entry name" value="NB-ARC DOMAIN-CONTAINING PROTEIN-RELATED"/>
    <property type="match status" value="1"/>
</dbReference>
<dbReference type="SUPFAM" id="SSF52540">
    <property type="entry name" value="P-loop containing nucleoside triphosphate hydrolases"/>
    <property type="match status" value="1"/>
</dbReference>
<dbReference type="Gene3D" id="3.80.10.10">
    <property type="entry name" value="Ribonuclease Inhibitor"/>
    <property type="match status" value="1"/>
</dbReference>
<keyword evidence="2" id="KW-0611">Plant defense</keyword>
<name>A0A7J0DVJ6_9ERIC</name>
<dbReference type="GO" id="GO:0043531">
    <property type="term" value="F:ADP binding"/>
    <property type="evidence" value="ECO:0007669"/>
    <property type="project" value="InterPro"/>
</dbReference>
<feature type="domain" description="NB-ARC" evidence="4">
    <location>
        <begin position="8"/>
        <end position="114"/>
    </location>
</feature>
<evidence type="ECO:0000256" key="2">
    <source>
        <dbReference type="ARBA" id="ARBA00022821"/>
    </source>
</evidence>
<organism evidence="5 6">
    <name type="scientific">Actinidia rufa</name>
    <dbReference type="NCBI Taxonomy" id="165716"/>
    <lineage>
        <taxon>Eukaryota</taxon>
        <taxon>Viridiplantae</taxon>
        <taxon>Streptophyta</taxon>
        <taxon>Embryophyta</taxon>
        <taxon>Tracheophyta</taxon>
        <taxon>Spermatophyta</taxon>
        <taxon>Magnoliopsida</taxon>
        <taxon>eudicotyledons</taxon>
        <taxon>Gunneridae</taxon>
        <taxon>Pentapetalae</taxon>
        <taxon>asterids</taxon>
        <taxon>Ericales</taxon>
        <taxon>Actinidiaceae</taxon>
        <taxon>Actinidia</taxon>
    </lineage>
</organism>
<dbReference type="PROSITE" id="PS51450">
    <property type="entry name" value="LRR"/>
    <property type="match status" value="1"/>
</dbReference>
<gene>
    <name evidence="5" type="ORF">Acr_00g0079150</name>
</gene>
<dbReference type="Gene3D" id="3.40.50.300">
    <property type="entry name" value="P-loop containing nucleotide triphosphate hydrolases"/>
    <property type="match status" value="1"/>
</dbReference>
<comment type="similarity">
    <text evidence="1">Belongs to the disease resistance NB-LRR family.</text>
</comment>
<reference evidence="6" key="1">
    <citation type="submission" date="2019-07" db="EMBL/GenBank/DDBJ databases">
        <title>De Novo Assembly of kiwifruit Actinidia rufa.</title>
        <authorList>
            <person name="Sugita-Konishi S."/>
            <person name="Sato K."/>
            <person name="Mori E."/>
            <person name="Abe Y."/>
            <person name="Kisaki G."/>
            <person name="Hamano K."/>
            <person name="Suezawa K."/>
            <person name="Otani M."/>
            <person name="Fukuda T."/>
            <person name="Manabe T."/>
            <person name="Gomi K."/>
            <person name="Tabuchi M."/>
            <person name="Akimitsu K."/>
            <person name="Kataoka I."/>
        </authorList>
    </citation>
    <scope>NUCLEOTIDE SEQUENCE [LARGE SCALE GENOMIC DNA]</scope>
    <source>
        <strain evidence="6">cv. Fuchu</strain>
    </source>
</reference>
<dbReference type="InterPro" id="IPR032675">
    <property type="entry name" value="LRR_dom_sf"/>
</dbReference>
<keyword evidence="3" id="KW-0175">Coiled coil</keyword>
<dbReference type="Pfam" id="PF00931">
    <property type="entry name" value="NB-ARC"/>
    <property type="match status" value="1"/>
</dbReference>
<dbReference type="OrthoDB" id="122245at2759"/>
<dbReference type="InterPro" id="IPR002182">
    <property type="entry name" value="NB-ARC"/>
</dbReference>
<dbReference type="AlphaFoldDB" id="A0A7J0DVJ6"/>
<evidence type="ECO:0000313" key="6">
    <source>
        <dbReference type="Proteomes" id="UP000585474"/>
    </source>
</evidence>
<dbReference type="PANTHER" id="PTHR33463:SF204">
    <property type="entry name" value="NB-ARC DOMAIN-CONTAINING PROTEIN"/>
    <property type="match status" value="1"/>
</dbReference>
<accession>A0A7J0DVJ6</accession>
<keyword evidence="6" id="KW-1185">Reference proteome</keyword>
<dbReference type="SUPFAM" id="SSF52058">
    <property type="entry name" value="L domain-like"/>
    <property type="match status" value="1"/>
</dbReference>
<dbReference type="InterPro" id="IPR050905">
    <property type="entry name" value="Plant_NBS-LRR"/>
</dbReference>
<dbReference type="InterPro" id="IPR001611">
    <property type="entry name" value="Leu-rich_rpt"/>
</dbReference>
<protein>
    <recommendedName>
        <fullName evidence="4">NB-ARC domain-containing protein</fullName>
    </recommendedName>
</protein>
<feature type="coiled-coil region" evidence="3">
    <location>
        <begin position="84"/>
        <end position="111"/>
    </location>
</feature>